<name>A0A820R8T1_9BILA</name>
<organism evidence="3 4">
    <name type="scientific">Adineta steineri</name>
    <dbReference type="NCBI Taxonomy" id="433720"/>
    <lineage>
        <taxon>Eukaryota</taxon>
        <taxon>Metazoa</taxon>
        <taxon>Spiralia</taxon>
        <taxon>Gnathifera</taxon>
        <taxon>Rotifera</taxon>
        <taxon>Eurotatoria</taxon>
        <taxon>Bdelloidea</taxon>
        <taxon>Adinetida</taxon>
        <taxon>Adinetidae</taxon>
        <taxon>Adineta</taxon>
    </lineage>
</organism>
<reference evidence="3" key="1">
    <citation type="submission" date="2021-02" db="EMBL/GenBank/DDBJ databases">
        <authorList>
            <person name="Nowell W R."/>
        </authorList>
    </citation>
    <scope>NUCLEOTIDE SEQUENCE</scope>
</reference>
<feature type="domain" description="Cadherin" evidence="2">
    <location>
        <begin position="2"/>
        <end position="73"/>
    </location>
</feature>
<dbReference type="PROSITE" id="PS50268">
    <property type="entry name" value="CADHERIN_2"/>
    <property type="match status" value="1"/>
</dbReference>
<dbReference type="AlphaFoldDB" id="A0A820R8T1"/>
<evidence type="ECO:0000256" key="1">
    <source>
        <dbReference type="PROSITE-ProRule" id="PRU00043"/>
    </source>
</evidence>
<sequence length="85" mass="9701">MINEESPIGTIIGTVRETLLTINNSSELINHLQFKLNISYNDAQFFLLNSRTGVITSNARLDYEQKPYYSFSVILEPTDLNFSIL</sequence>
<dbReference type="SUPFAM" id="SSF49313">
    <property type="entry name" value="Cadherin-like"/>
    <property type="match status" value="1"/>
</dbReference>
<keyword evidence="1" id="KW-0106">Calcium</keyword>
<dbReference type="GO" id="GO:0005509">
    <property type="term" value="F:calcium ion binding"/>
    <property type="evidence" value="ECO:0007669"/>
    <property type="project" value="UniProtKB-UniRule"/>
</dbReference>
<dbReference type="GO" id="GO:0007156">
    <property type="term" value="P:homophilic cell adhesion via plasma membrane adhesion molecules"/>
    <property type="evidence" value="ECO:0007669"/>
    <property type="project" value="InterPro"/>
</dbReference>
<feature type="non-terminal residue" evidence="3">
    <location>
        <position position="1"/>
    </location>
</feature>
<proteinExistence type="predicted"/>
<dbReference type="EMBL" id="CAJOAZ010030238">
    <property type="protein sequence ID" value="CAF4431469.1"/>
    <property type="molecule type" value="Genomic_DNA"/>
</dbReference>
<evidence type="ECO:0000313" key="3">
    <source>
        <dbReference type="EMBL" id="CAF4431469.1"/>
    </source>
</evidence>
<dbReference type="Proteomes" id="UP000663844">
    <property type="component" value="Unassembled WGS sequence"/>
</dbReference>
<dbReference type="Gene3D" id="2.60.40.60">
    <property type="entry name" value="Cadherins"/>
    <property type="match status" value="1"/>
</dbReference>
<dbReference type="InterPro" id="IPR015919">
    <property type="entry name" value="Cadherin-like_sf"/>
</dbReference>
<evidence type="ECO:0000313" key="4">
    <source>
        <dbReference type="Proteomes" id="UP000663844"/>
    </source>
</evidence>
<gene>
    <name evidence="3" type="ORF">OXD698_LOCUS53259</name>
</gene>
<evidence type="ECO:0000259" key="2">
    <source>
        <dbReference type="PROSITE" id="PS50268"/>
    </source>
</evidence>
<dbReference type="CDD" id="cd11304">
    <property type="entry name" value="Cadherin_repeat"/>
    <property type="match status" value="1"/>
</dbReference>
<dbReference type="InterPro" id="IPR002126">
    <property type="entry name" value="Cadherin-like_dom"/>
</dbReference>
<comment type="caution">
    <text evidence="3">The sequence shown here is derived from an EMBL/GenBank/DDBJ whole genome shotgun (WGS) entry which is preliminary data.</text>
</comment>
<protein>
    <recommendedName>
        <fullName evidence="2">Cadherin domain-containing protein</fullName>
    </recommendedName>
</protein>
<accession>A0A820R8T1</accession>
<dbReference type="GO" id="GO:0016020">
    <property type="term" value="C:membrane"/>
    <property type="evidence" value="ECO:0007669"/>
    <property type="project" value="InterPro"/>
</dbReference>